<name>A0AAU9DL35_9BACT</name>
<protein>
    <submittedName>
        <fullName evidence="1">Uncharacterized protein</fullName>
    </submittedName>
</protein>
<dbReference type="EMBL" id="AP025316">
    <property type="protein sequence ID" value="BDD11935.1"/>
    <property type="molecule type" value="Genomic_DNA"/>
</dbReference>
<dbReference type="KEGG" id="fax:FUAX_43670"/>
<evidence type="ECO:0000313" key="2">
    <source>
        <dbReference type="Proteomes" id="UP001348817"/>
    </source>
</evidence>
<keyword evidence="1" id="KW-0614">Plasmid</keyword>
<reference evidence="1 2" key="1">
    <citation type="submission" date="2021-12" db="EMBL/GenBank/DDBJ databases">
        <title>Genome sequencing of bacteria with rrn-lacking chromosome and rrn-plasmid.</title>
        <authorList>
            <person name="Anda M."/>
            <person name="Iwasaki W."/>
        </authorList>
    </citation>
    <scope>NUCLEOTIDE SEQUENCE [LARGE SCALE GENOMIC DNA]</scope>
    <source>
        <strain evidence="1 2">DSM 100852</strain>
        <plasmid evidence="1 2">pFA2</plasmid>
    </source>
</reference>
<keyword evidence="2" id="KW-1185">Reference proteome</keyword>
<accession>A0AAU9DL35</accession>
<gene>
    <name evidence="1" type="ORF">FUAX_43670</name>
</gene>
<organism evidence="1 2">
    <name type="scientific">Fulvitalea axinellae</name>
    <dbReference type="NCBI Taxonomy" id="1182444"/>
    <lineage>
        <taxon>Bacteria</taxon>
        <taxon>Pseudomonadati</taxon>
        <taxon>Bacteroidota</taxon>
        <taxon>Cytophagia</taxon>
        <taxon>Cytophagales</taxon>
        <taxon>Persicobacteraceae</taxon>
        <taxon>Fulvitalea</taxon>
    </lineage>
</organism>
<dbReference type="RefSeq" id="WP_338395088.1">
    <property type="nucleotide sequence ID" value="NZ_AP025316.1"/>
</dbReference>
<geneLocation type="plasmid" evidence="1 2">
    <name>pFA2</name>
</geneLocation>
<proteinExistence type="predicted"/>
<evidence type="ECO:0000313" key="1">
    <source>
        <dbReference type="EMBL" id="BDD11935.1"/>
    </source>
</evidence>
<dbReference type="Proteomes" id="UP001348817">
    <property type="component" value="Plasmid pFA2"/>
</dbReference>
<dbReference type="AlphaFoldDB" id="A0AAU9DL35"/>
<sequence>MKPSDLDRIFETRDAELFCGAITKLYNEKAFAARTRLLNAFQERARDLLLAMDIGDTEAESIIRADLDFFEKCYSVFQDEGAWVWYSWQQVRVELLRKYFETDASERDPYFRSRLETLADREDLGNIRFLADDILDMECPENREAVIDALHDCVYQYLYDIHCGKMGDDPIFFLEEVLDNLAYLEELEREGPLCEEKLQVYLVLFKKYPDRERKRVAIEKALEQFDHWDEATKKKDDFHSQRAEALFKYAKFENRLDHEVVGEIMDELERAFATEEDLALRQFLQLKYDLWIAFGEDKALVKTLETFEKRQFEKDKEKDLYNILEWINAKRDLTEWMRKELPDALIQREKLMMAMALPDLTDYKTESPGRLGALGNAFYKQALEMPECLQQYRYFCRALGFLTKQIHLAEDKRYLVYTYGKVMRKAVQYLKNKGEDIIADRYLNSALSEFERSYQAIGKDLSMCLHYADFLLFVAEKGVDFDAPQLWKRAGDFYRIAKGEGDTFYSQPYIGLAKVALLQGDRPTAEEYLRTCDELFSNEYHAYDFKEFANDSVFDPVRDLIKQLIEARRKLVRPTTDMVPERYGSMLVPKK</sequence>